<feature type="non-terminal residue" evidence="1">
    <location>
        <position position="40"/>
    </location>
</feature>
<accession>A0A392TSC4</accession>
<reference evidence="1 2" key="1">
    <citation type="journal article" date="2018" name="Front. Plant Sci.">
        <title>Red Clover (Trifolium pratense) and Zigzag Clover (T. medium) - A Picture of Genomic Similarities and Differences.</title>
        <authorList>
            <person name="Dluhosova J."/>
            <person name="Istvanek J."/>
            <person name="Nedelnik J."/>
            <person name="Repkova J."/>
        </authorList>
    </citation>
    <scope>NUCLEOTIDE SEQUENCE [LARGE SCALE GENOMIC DNA]</scope>
    <source>
        <strain evidence="2">cv. 10/8</strain>
        <tissue evidence="1">Leaf</tissue>
    </source>
</reference>
<dbReference type="Proteomes" id="UP000265520">
    <property type="component" value="Unassembled WGS sequence"/>
</dbReference>
<keyword evidence="2" id="KW-1185">Reference proteome</keyword>
<evidence type="ECO:0000313" key="1">
    <source>
        <dbReference type="EMBL" id="MCI63942.1"/>
    </source>
</evidence>
<proteinExistence type="predicted"/>
<dbReference type="AlphaFoldDB" id="A0A392TSC4"/>
<comment type="caution">
    <text evidence="1">The sequence shown here is derived from an EMBL/GenBank/DDBJ whole genome shotgun (WGS) entry which is preliminary data.</text>
</comment>
<sequence>MLVAGGDFGGGKCFWAVGENRGVLNEGVVGDGTVGDENGR</sequence>
<name>A0A392TSC4_9FABA</name>
<organism evidence="1 2">
    <name type="scientific">Trifolium medium</name>
    <dbReference type="NCBI Taxonomy" id="97028"/>
    <lineage>
        <taxon>Eukaryota</taxon>
        <taxon>Viridiplantae</taxon>
        <taxon>Streptophyta</taxon>
        <taxon>Embryophyta</taxon>
        <taxon>Tracheophyta</taxon>
        <taxon>Spermatophyta</taxon>
        <taxon>Magnoliopsida</taxon>
        <taxon>eudicotyledons</taxon>
        <taxon>Gunneridae</taxon>
        <taxon>Pentapetalae</taxon>
        <taxon>rosids</taxon>
        <taxon>fabids</taxon>
        <taxon>Fabales</taxon>
        <taxon>Fabaceae</taxon>
        <taxon>Papilionoideae</taxon>
        <taxon>50 kb inversion clade</taxon>
        <taxon>NPAAA clade</taxon>
        <taxon>Hologalegina</taxon>
        <taxon>IRL clade</taxon>
        <taxon>Trifolieae</taxon>
        <taxon>Trifolium</taxon>
    </lineage>
</organism>
<evidence type="ECO:0000313" key="2">
    <source>
        <dbReference type="Proteomes" id="UP000265520"/>
    </source>
</evidence>
<protein>
    <submittedName>
        <fullName evidence="1">Uncharacterized protein</fullName>
    </submittedName>
</protein>
<dbReference type="EMBL" id="LXQA010646346">
    <property type="protein sequence ID" value="MCI63942.1"/>
    <property type="molecule type" value="Genomic_DNA"/>
</dbReference>